<dbReference type="PANTHER" id="PTHR40463">
    <property type="entry name" value="PH-RESPONSE REGULATOR PROTEIN PALC"/>
    <property type="match status" value="1"/>
</dbReference>
<evidence type="ECO:0000256" key="1">
    <source>
        <dbReference type="ARBA" id="ARBA00010997"/>
    </source>
</evidence>
<gene>
    <name evidence="4" type="ORF">G7K_3786-t1</name>
</gene>
<dbReference type="SMART" id="SM01041">
    <property type="entry name" value="BRO1"/>
    <property type="match status" value="1"/>
</dbReference>
<sequence length="463" mass="49823">MPPFIFTLPTTGALSWSTLLHFTPPSTSPHLTTTTTHRARLRDVLKRLKRASPADIDSDLFSVVNVIEEYLPYLFWLARGLKEGWISTREGGGGADEVKLDWRCTLLDTKVPGKSQPRIENLPGIDYEILFVFLTYAYALSNYASSLLGRPSSPSASSPASAADRRWNQAAENYARAAGVFTYLSNTTLPSLLPFSTSLPETSPHTLTVLHLTTLASAQHCALLRAVSTGKTNPGVLARLAASSYEHLSAASGALSSTPSHLDTDLKKHILTAQKQAKARVLLYMGHEAEKRGEMGEAVAASHAAVALSAGDAPLQKECEEAWRAWKKINDGVTFLAVPGVGEIVGRMPSGREIVSVKEFVEPALKEEDGEADVDGAKGEEYAGKGHVITAIDLTQNSTTSFKSVQQGMYINRQNIAPEIISHAVKFLTLACPIPKANAKNSSSGLSSPLLSSNFSFFSSIAL</sequence>
<evidence type="ECO:0000313" key="5">
    <source>
        <dbReference type="Proteomes" id="UP000033140"/>
    </source>
</evidence>
<dbReference type="EMBL" id="BACD03000024">
    <property type="protein sequence ID" value="GAO49637.1"/>
    <property type="molecule type" value="Genomic_DNA"/>
</dbReference>
<reference evidence="4 5" key="3">
    <citation type="journal article" date="2015" name="Genome Announc.">
        <title>Draft Genome Sequence of the Archiascomycetous Yeast Saitoella complicata.</title>
        <authorList>
            <person name="Yamauchi K."/>
            <person name="Kondo S."/>
            <person name="Hamamoto M."/>
            <person name="Takahashi Y."/>
            <person name="Ogura Y."/>
            <person name="Hayashi T."/>
            <person name="Nishida H."/>
        </authorList>
    </citation>
    <scope>NUCLEOTIDE SEQUENCE [LARGE SCALE GENOMIC DNA]</scope>
    <source>
        <strain evidence="4 5">NRRL Y-17804</strain>
    </source>
</reference>
<organism evidence="4 5">
    <name type="scientific">Saitoella complicata (strain BCRC 22490 / CBS 7301 / JCM 7358 / NBRC 10748 / NRRL Y-17804)</name>
    <dbReference type="NCBI Taxonomy" id="698492"/>
    <lineage>
        <taxon>Eukaryota</taxon>
        <taxon>Fungi</taxon>
        <taxon>Dikarya</taxon>
        <taxon>Ascomycota</taxon>
        <taxon>Taphrinomycotina</taxon>
        <taxon>Taphrinomycotina incertae sedis</taxon>
        <taxon>Saitoella</taxon>
    </lineage>
</organism>
<feature type="domain" description="BRO1" evidence="3">
    <location>
        <begin position="2"/>
        <end position="453"/>
    </location>
</feature>
<protein>
    <recommendedName>
        <fullName evidence="2">pH-response regulator protein palC</fullName>
    </recommendedName>
</protein>
<reference evidence="4 5" key="1">
    <citation type="journal article" date="2011" name="J. Gen. Appl. Microbiol.">
        <title>Draft genome sequencing of the enigmatic yeast Saitoella complicata.</title>
        <authorList>
            <person name="Nishida H."/>
            <person name="Hamamoto M."/>
            <person name="Sugiyama J."/>
        </authorList>
    </citation>
    <scope>NUCLEOTIDE SEQUENCE [LARGE SCALE GENOMIC DNA]</scope>
    <source>
        <strain evidence="4 5">NRRL Y-17804</strain>
    </source>
</reference>
<evidence type="ECO:0000313" key="4">
    <source>
        <dbReference type="EMBL" id="GAO49637.1"/>
    </source>
</evidence>
<evidence type="ECO:0000256" key="2">
    <source>
        <dbReference type="ARBA" id="ARBA00022193"/>
    </source>
</evidence>
<dbReference type="GO" id="GO:0071467">
    <property type="term" value="P:cellular response to pH"/>
    <property type="evidence" value="ECO:0007669"/>
    <property type="project" value="InterPro"/>
</dbReference>
<reference evidence="4 5" key="2">
    <citation type="journal article" date="2014" name="J. Gen. Appl. Microbiol.">
        <title>The early diverging ascomycetous budding yeast Saitoella complicata has three histone deacetylases belonging to the Clr6, Hos2, and Rpd3 lineages.</title>
        <authorList>
            <person name="Nishida H."/>
            <person name="Matsumoto T."/>
            <person name="Kondo S."/>
            <person name="Hamamoto M."/>
            <person name="Yoshikawa H."/>
        </authorList>
    </citation>
    <scope>NUCLEOTIDE SEQUENCE [LARGE SCALE GENOMIC DNA]</scope>
    <source>
        <strain evidence="4 5">NRRL Y-17804</strain>
    </source>
</reference>
<dbReference type="PROSITE" id="PS51180">
    <property type="entry name" value="BRO1"/>
    <property type="match status" value="1"/>
</dbReference>
<dbReference type="Pfam" id="PF03097">
    <property type="entry name" value="BRO1"/>
    <property type="match status" value="1"/>
</dbReference>
<dbReference type="InterPro" id="IPR004328">
    <property type="entry name" value="BRO1_dom"/>
</dbReference>
<accession>A0A0E9NIE1</accession>
<dbReference type="PANTHER" id="PTHR40463:SF1">
    <property type="entry name" value="PH-RESPONSE REGULATOR PROTEIN PALC"/>
    <property type="match status" value="1"/>
</dbReference>
<comment type="caution">
    <text evidence="4">The sequence shown here is derived from an EMBL/GenBank/DDBJ whole genome shotgun (WGS) entry which is preliminary data.</text>
</comment>
<dbReference type="OMA" id="PNDKEWM"/>
<dbReference type="InterPro" id="IPR038499">
    <property type="entry name" value="BRO1_sf"/>
</dbReference>
<dbReference type="AlphaFoldDB" id="A0A0E9NIE1"/>
<dbReference type="Gene3D" id="1.25.40.280">
    <property type="entry name" value="alix/aip1 like domains"/>
    <property type="match status" value="1"/>
</dbReference>
<dbReference type="Proteomes" id="UP000033140">
    <property type="component" value="Unassembled WGS sequence"/>
</dbReference>
<keyword evidence="5" id="KW-1185">Reference proteome</keyword>
<evidence type="ECO:0000259" key="3">
    <source>
        <dbReference type="PROSITE" id="PS51180"/>
    </source>
</evidence>
<dbReference type="GO" id="GO:0005886">
    <property type="term" value="C:plasma membrane"/>
    <property type="evidence" value="ECO:0007669"/>
    <property type="project" value="TreeGrafter"/>
</dbReference>
<comment type="similarity">
    <text evidence="1">Belongs to the palC family.</text>
</comment>
<dbReference type="STRING" id="698492.A0A0E9NIE1"/>
<dbReference type="InterPro" id="IPR037505">
    <property type="entry name" value="pH-resp_palC"/>
</dbReference>
<name>A0A0E9NIE1_SAICN</name>
<proteinExistence type="inferred from homology"/>